<dbReference type="InterPro" id="IPR034646">
    <property type="entry name" value="ADCK3_dom"/>
</dbReference>
<dbReference type="AlphaFoldDB" id="A0A5S9PNZ2"/>
<evidence type="ECO:0000256" key="4">
    <source>
        <dbReference type="ARBA" id="ARBA00022840"/>
    </source>
</evidence>
<dbReference type="EMBL" id="CACSIK010000002">
    <property type="protein sequence ID" value="CAA0106045.1"/>
    <property type="molecule type" value="Genomic_DNA"/>
</dbReference>
<accession>A0A5S9PNZ2</accession>
<dbReference type="PANTHER" id="PTHR43851">
    <property type="match status" value="1"/>
</dbReference>
<keyword evidence="3" id="KW-0547">Nucleotide-binding</keyword>
<evidence type="ECO:0000313" key="7">
    <source>
        <dbReference type="EMBL" id="CAA0106045.1"/>
    </source>
</evidence>
<name>A0A5S9PNZ2_9GAMM</name>
<evidence type="ECO:0000256" key="3">
    <source>
        <dbReference type="ARBA" id="ARBA00022741"/>
    </source>
</evidence>
<dbReference type="EMBL" id="CACSIM010000003">
    <property type="protein sequence ID" value="CAA0105875.1"/>
    <property type="molecule type" value="Genomic_DNA"/>
</dbReference>
<organism evidence="6 9">
    <name type="scientific">Zhongshania aliphaticivorans</name>
    <dbReference type="NCBI Taxonomy" id="1470434"/>
    <lineage>
        <taxon>Bacteria</taxon>
        <taxon>Pseudomonadati</taxon>
        <taxon>Pseudomonadota</taxon>
        <taxon>Gammaproteobacteria</taxon>
        <taxon>Cellvibrionales</taxon>
        <taxon>Spongiibacteraceae</taxon>
        <taxon>Zhongshania</taxon>
    </lineage>
</organism>
<evidence type="ECO:0000313" key="8">
    <source>
        <dbReference type="Proteomes" id="UP000435877"/>
    </source>
</evidence>
<keyword evidence="4" id="KW-0067">ATP-binding</keyword>
<evidence type="ECO:0000313" key="9">
    <source>
        <dbReference type="Proteomes" id="UP000439591"/>
    </source>
</evidence>
<gene>
    <name evidence="6" type="primary">ubiB_2</name>
    <name evidence="7" type="ORF">IHBHHGIJ_02912</name>
    <name evidence="6" type="ORF">KFEGEMFD_02285</name>
</gene>
<evidence type="ECO:0000313" key="6">
    <source>
        <dbReference type="EMBL" id="CAA0105875.1"/>
    </source>
</evidence>
<dbReference type="SUPFAM" id="SSF56112">
    <property type="entry name" value="Protein kinase-like (PK-like)"/>
    <property type="match status" value="1"/>
</dbReference>
<comment type="similarity">
    <text evidence="1">Belongs to the protein kinase superfamily. ADCK protein kinase family.</text>
</comment>
<dbReference type="PANTHER" id="PTHR43851:SF3">
    <property type="entry name" value="COENZYME Q8"/>
    <property type="match status" value="1"/>
</dbReference>
<feature type="domain" description="ABC1 atypical kinase-like" evidence="5">
    <location>
        <begin position="127"/>
        <end position="372"/>
    </location>
</feature>
<dbReference type="GO" id="GO:0005524">
    <property type="term" value="F:ATP binding"/>
    <property type="evidence" value="ECO:0007669"/>
    <property type="project" value="UniProtKB-KW"/>
</dbReference>
<dbReference type="InterPro" id="IPR051409">
    <property type="entry name" value="Atypical_kinase_ADCK"/>
</dbReference>
<evidence type="ECO:0000256" key="1">
    <source>
        <dbReference type="ARBA" id="ARBA00009670"/>
    </source>
</evidence>
<dbReference type="Proteomes" id="UP000435877">
    <property type="component" value="Unassembled WGS sequence"/>
</dbReference>
<dbReference type="InterPro" id="IPR004147">
    <property type="entry name" value="ABC1_dom"/>
</dbReference>
<dbReference type="CDD" id="cd13970">
    <property type="entry name" value="ABC1_ADCK3"/>
    <property type="match status" value="1"/>
</dbReference>
<reference evidence="8 9" key="1">
    <citation type="submission" date="2019-11" db="EMBL/GenBank/DDBJ databases">
        <authorList>
            <person name="Holert J."/>
        </authorList>
    </citation>
    <scope>NUCLEOTIDE SEQUENCE [LARGE SCALE GENOMIC DNA]</scope>
    <source>
        <strain evidence="6">BC3_2A</strain>
        <strain evidence="7">SB11_1A</strain>
    </source>
</reference>
<dbReference type="GO" id="GO:0016740">
    <property type="term" value="F:transferase activity"/>
    <property type="evidence" value="ECO:0007669"/>
    <property type="project" value="UniProtKB-KW"/>
</dbReference>
<dbReference type="GO" id="GO:0006744">
    <property type="term" value="P:ubiquinone biosynthetic process"/>
    <property type="evidence" value="ECO:0007669"/>
    <property type="project" value="TreeGrafter"/>
</dbReference>
<evidence type="ECO:0000259" key="5">
    <source>
        <dbReference type="Pfam" id="PF03109"/>
    </source>
</evidence>
<sequence>MEYRQQSRGRPLTVYSMSLDKSLFKVGVRQRMSKNDESLHHLKTGAFSRRLALSKLGARYGARAVRQSILQRFGGDEEAALAKRKENIDFFVEELGRLKGSVVKIGQMMATYGDYLMPPEVAEALHKLEDNTPPMSWRAIRPVLVKELGESALLALEIDEQPLAAASLGQVHRAVLRETGEALCIKIQYPGVDDTIDADFSAVMQLLKVSRLMPSTRNLDDWFGDIRLLLHKEVDYEQERRDLDFVYQALADDSRFVVPKSYPQFCTRRVLCMSYEEAVSVNAAEVADLSQARRNRLGRAVLDLFLTELFTWRRMQTDPNFGNFRVRIDSNGTDDKLVLLDFGAMRLLPNAFASEFCDMLLAACGRDKAQFLQRAISLGFMKPHFPQAVLDNFVDIGVDIAEPLRKIDDTVPARALTEDGQYCWRHSGLPQRIVKRAVAASISKYFALPPKDFLYVMRKLMGVYALIALLDAQFTADDVLETYSPKE</sequence>
<keyword evidence="8" id="KW-1185">Reference proteome</keyword>
<evidence type="ECO:0000256" key="2">
    <source>
        <dbReference type="ARBA" id="ARBA00022679"/>
    </source>
</evidence>
<proteinExistence type="inferred from homology"/>
<dbReference type="InterPro" id="IPR011009">
    <property type="entry name" value="Kinase-like_dom_sf"/>
</dbReference>
<protein>
    <recommendedName>
        <fullName evidence="5">ABC1 atypical kinase-like domain-containing protein</fullName>
    </recommendedName>
</protein>
<dbReference type="Pfam" id="PF03109">
    <property type="entry name" value="ABC1"/>
    <property type="match status" value="1"/>
</dbReference>
<dbReference type="Proteomes" id="UP000439591">
    <property type="component" value="Unassembled WGS sequence"/>
</dbReference>
<keyword evidence="2 6" id="KW-0808">Transferase</keyword>